<protein>
    <submittedName>
        <fullName evidence="1">C4-dicarboxylate ABC transporter</fullName>
    </submittedName>
</protein>
<organism evidence="1 2">
    <name type="scientific">Nostoc cycadae WK-1</name>
    <dbReference type="NCBI Taxonomy" id="1861711"/>
    <lineage>
        <taxon>Bacteria</taxon>
        <taxon>Bacillati</taxon>
        <taxon>Cyanobacteriota</taxon>
        <taxon>Cyanophyceae</taxon>
        <taxon>Nostocales</taxon>
        <taxon>Nostocaceae</taxon>
        <taxon>Nostoc</taxon>
    </lineage>
</organism>
<keyword evidence="2" id="KW-1185">Reference proteome</keyword>
<reference evidence="2" key="1">
    <citation type="journal article" date="2018" name="Genome Announc.">
        <title>Draft Genome Sequence of the Nitrogen-Fixing and Hormogonia-Inducing Cyanobacterium Nostoc cycadae Strain WK-1, Isolated from the Coralloid Roots of Cycas revoluta.</title>
        <authorList>
            <person name="Kanesaki Y."/>
            <person name="Hirose M."/>
            <person name="Hirose Y."/>
            <person name="Fujisawa T."/>
            <person name="Nakamura Y."/>
            <person name="Watanabe S."/>
            <person name="Matsunaga S."/>
            <person name="Uchida H."/>
            <person name="Murakami A."/>
        </authorList>
    </citation>
    <scope>NUCLEOTIDE SEQUENCE [LARGE SCALE GENOMIC DNA]</scope>
    <source>
        <strain evidence="2">WK-1</strain>
    </source>
</reference>
<evidence type="ECO:0000313" key="2">
    <source>
        <dbReference type="Proteomes" id="UP000236527"/>
    </source>
</evidence>
<comment type="caution">
    <text evidence="1">The sequence shown here is derived from an EMBL/GenBank/DDBJ whole genome shotgun (WGS) entry which is preliminary data.</text>
</comment>
<dbReference type="EMBL" id="BDGE01000083">
    <property type="protein sequence ID" value="GBE94722.1"/>
    <property type="molecule type" value="Genomic_DNA"/>
</dbReference>
<name>A0A2H6LNC9_9NOSO</name>
<evidence type="ECO:0000313" key="1">
    <source>
        <dbReference type="EMBL" id="GBE94722.1"/>
    </source>
</evidence>
<dbReference type="RefSeq" id="WP_103126360.1">
    <property type="nucleotide sequence ID" value="NZ_DF978438.1"/>
</dbReference>
<gene>
    <name evidence="1" type="ORF">NCWK1_4502</name>
</gene>
<proteinExistence type="predicted"/>
<dbReference type="AlphaFoldDB" id="A0A2H6LNC9"/>
<sequence length="78" mass="8842">MLQSIEGVYKNGKVELTELPPDDISEGRVIITFLESKNNQQPKQIMQFGMFFGNQQSTAADFQIAEFHGDSEDTLDWS</sequence>
<accession>A0A2H6LNC9</accession>
<dbReference type="Proteomes" id="UP000236527">
    <property type="component" value="Unassembled WGS sequence"/>
</dbReference>